<evidence type="ECO:0000256" key="7">
    <source>
        <dbReference type="ARBA" id="ARBA00044236"/>
    </source>
</evidence>
<name>A0A0L0S622_ALLM3</name>
<evidence type="ECO:0000256" key="8">
    <source>
        <dbReference type="ARBA" id="ARBA00046432"/>
    </source>
</evidence>
<dbReference type="InterPro" id="IPR037171">
    <property type="entry name" value="NagB/RpiA_transferase-like"/>
</dbReference>
<accession>A0A0L0S622</accession>
<dbReference type="EMBL" id="GG745332">
    <property type="protein sequence ID" value="KNE57952.1"/>
    <property type="molecule type" value="Genomic_DNA"/>
</dbReference>
<dbReference type="PANTHER" id="PTHR45860">
    <property type="entry name" value="TRANSLATION INITIATION FACTOR EIF-2B SUBUNIT ALPHA"/>
    <property type="match status" value="1"/>
</dbReference>
<evidence type="ECO:0000256" key="5">
    <source>
        <dbReference type="ARBA" id="ARBA00022917"/>
    </source>
</evidence>
<evidence type="ECO:0000256" key="9">
    <source>
        <dbReference type="RuleBase" id="RU003814"/>
    </source>
</evidence>
<evidence type="ECO:0000313" key="10">
    <source>
        <dbReference type="EMBL" id="KNE57952.1"/>
    </source>
</evidence>
<evidence type="ECO:0000256" key="6">
    <source>
        <dbReference type="ARBA" id="ARBA00044208"/>
    </source>
</evidence>
<dbReference type="Proteomes" id="UP000054350">
    <property type="component" value="Unassembled WGS sequence"/>
</dbReference>
<dbReference type="eggNOG" id="KOG1466">
    <property type="taxonomic scope" value="Eukaryota"/>
</dbReference>
<comment type="similarity">
    <text evidence="2 9">Belongs to the eIF-2B alpha/beta/delta subunits family.</text>
</comment>
<dbReference type="PANTHER" id="PTHR45860:SF1">
    <property type="entry name" value="TRANSLATION INITIATION FACTOR EIF-2B SUBUNIT ALPHA"/>
    <property type="match status" value="1"/>
</dbReference>
<dbReference type="InterPro" id="IPR042529">
    <property type="entry name" value="IF_2B-like_C"/>
</dbReference>
<evidence type="ECO:0000256" key="1">
    <source>
        <dbReference type="ARBA" id="ARBA00004514"/>
    </source>
</evidence>
<evidence type="ECO:0000256" key="4">
    <source>
        <dbReference type="ARBA" id="ARBA00022540"/>
    </source>
</evidence>
<dbReference type="InterPro" id="IPR042528">
    <property type="entry name" value="elF-2B_alpha_N"/>
</dbReference>
<reference evidence="10 11" key="1">
    <citation type="submission" date="2009-11" db="EMBL/GenBank/DDBJ databases">
        <title>Annotation of Allomyces macrogynus ATCC 38327.</title>
        <authorList>
            <consortium name="The Broad Institute Genome Sequencing Platform"/>
            <person name="Russ C."/>
            <person name="Cuomo C."/>
            <person name="Burger G."/>
            <person name="Gray M.W."/>
            <person name="Holland P.W.H."/>
            <person name="King N."/>
            <person name="Lang F.B.F."/>
            <person name="Roger A.J."/>
            <person name="Ruiz-Trillo I."/>
            <person name="Young S.K."/>
            <person name="Zeng Q."/>
            <person name="Gargeya S."/>
            <person name="Fitzgerald M."/>
            <person name="Haas B."/>
            <person name="Abouelleil A."/>
            <person name="Alvarado L."/>
            <person name="Arachchi H.M."/>
            <person name="Berlin A."/>
            <person name="Chapman S.B."/>
            <person name="Gearin G."/>
            <person name="Goldberg J."/>
            <person name="Griggs A."/>
            <person name="Gujja S."/>
            <person name="Hansen M."/>
            <person name="Heiman D."/>
            <person name="Howarth C."/>
            <person name="Larimer J."/>
            <person name="Lui A."/>
            <person name="MacDonald P.J.P."/>
            <person name="McCowen C."/>
            <person name="Montmayeur A."/>
            <person name="Murphy C."/>
            <person name="Neiman D."/>
            <person name="Pearson M."/>
            <person name="Priest M."/>
            <person name="Roberts A."/>
            <person name="Saif S."/>
            <person name="Shea T."/>
            <person name="Sisk P."/>
            <person name="Stolte C."/>
            <person name="Sykes S."/>
            <person name="Wortman J."/>
            <person name="Nusbaum C."/>
            <person name="Birren B."/>
        </authorList>
    </citation>
    <scope>NUCLEOTIDE SEQUENCE [LARGE SCALE GENOMIC DNA]</scope>
    <source>
        <strain evidence="10 11">ATCC 38327</strain>
    </source>
</reference>
<dbReference type="Gene3D" id="1.20.120.1070">
    <property type="entry name" value="Translation initiation factor eIF-2B, N-terminal domain"/>
    <property type="match status" value="1"/>
</dbReference>
<dbReference type="SUPFAM" id="SSF100950">
    <property type="entry name" value="NagB/RpiA/CoA transferase-like"/>
    <property type="match status" value="1"/>
</dbReference>
<dbReference type="VEuPathDB" id="FungiDB:AMAG_04785"/>
<keyword evidence="3" id="KW-0963">Cytoplasm</keyword>
<keyword evidence="4" id="KW-0396">Initiation factor</keyword>
<dbReference type="Pfam" id="PF01008">
    <property type="entry name" value="IF-2B"/>
    <property type="match status" value="1"/>
</dbReference>
<dbReference type="GO" id="GO:0003743">
    <property type="term" value="F:translation initiation factor activity"/>
    <property type="evidence" value="ECO:0007669"/>
    <property type="project" value="UniProtKB-KW"/>
</dbReference>
<protein>
    <recommendedName>
        <fullName evidence="6">Translation initiation factor eIF2B subunit alpha</fullName>
    </recommendedName>
    <alternativeName>
        <fullName evidence="7">eIF2B GDP-GTP exchange factor subunit alpha</fullName>
    </alternativeName>
</protein>
<evidence type="ECO:0000256" key="3">
    <source>
        <dbReference type="ARBA" id="ARBA00022490"/>
    </source>
</evidence>
<dbReference type="OMA" id="GDWESCK"/>
<dbReference type="InterPro" id="IPR000649">
    <property type="entry name" value="IF-2B-related"/>
</dbReference>
<dbReference type="AlphaFoldDB" id="A0A0L0S622"/>
<keyword evidence="5" id="KW-0648">Protein biosynthesis</keyword>
<dbReference type="InterPro" id="IPR051501">
    <property type="entry name" value="eIF2B_alpha/beta/delta"/>
</dbReference>
<evidence type="ECO:0000256" key="2">
    <source>
        <dbReference type="ARBA" id="ARBA00007251"/>
    </source>
</evidence>
<comment type="subcellular location">
    <subcellularLocation>
        <location evidence="1">Cytoplasm</location>
        <location evidence="1">Cytosol</location>
    </subcellularLocation>
</comment>
<dbReference type="GO" id="GO:0005085">
    <property type="term" value="F:guanyl-nucleotide exchange factor activity"/>
    <property type="evidence" value="ECO:0007669"/>
    <property type="project" value="TreeGrafter"/>
</dbReference>
<gene>
    <name evidence="10" type="ORF">AMAG_04785</name>
</gene>
<comment type="subunit">
    <text evidence="8">Component of the translation initiation factor 2B (eIF2B) complex which is a heterodecamer of two sets of five different subunits: alpha, beta, gamma, delta and epsilon. Subunits alpha, beta and delta comprise a regulatory subcomplex and subunits epsilon and gamma comprise a catalytic subcomplex. Within the complex, the hexameric regulatory complex resides at the center, with the two heterodimeric catalytic subcomplexes bound on opposite sides.</text>
</comment>
<organism evidence="10 11">
    <name type="scientific">Allomyces macrogynus (strain ATCC 38327)</name>
    <name type="common">Allomyces javanicus var. macrogynus</name>
    <dbReference type="NCBI Taxonomy" id="578462"/>
    <lineage>
        <taxon>Eukaryota</taxon>
        <taxon>Fungi</taxon>
        <taxon>Fungi incertae sedis</taxon>
        <taxon>Blastocladiomycota</taxon>
        <taxon>Blastocladiomycetes</taxon>
        <taxon>Blastocladiales</taxon>
        <taxon>Blastocladiaceae</taxon>
        <taxon>Allomyces</taxon>
    </lineage>
</organism>
<reference evidence="11" key="2">
    <citation type="submission" date="2009-11" db="EMBL/GenBank/DDBJ databases">
        <title>The Genome Sequence of Allomyces macrogynus strain ATCC 38327.</title>
        <authorList>
            <consortium name="The Broad Institute Genome Sequencing Platform"/>
            <person name="Russ C."/>
            <person name="Cuomo C."/>
            <person name="Shea T."/>
            <person name="Young S.K."/>
            <person name="Zeng Q."/>
            <person name="Koehrsen M."/>
            <person name="Haas B."/>
            <person name="Borodovsky M."/>
            <person name="Guigo R."/>
            <person name="Alvarado L."/>
            <person name="Berlin A."/>
            <person name="Borenstein D."/>
            <person name="Chen Z."/>
            <person name="Engels R."/>
            <person name="Freedman E."/>
            <person name="Gellesch M."/>
            <person name="Goldberg J."/>
            <person name="Griggs A."/>
            <person name="Gujja S."/>
            <person name="Heiman D."/>
            <person name="Hepburn T."/>
            <person name="Howarth C."/>
            <person name="Jen D."/>
            <person name="Larson L."/>
            <person name="Lewis B."/>
            <person name="Mehta T."/>
            <person name="Park D."/>
            <person name="Pearson M."/>
            <person name="Roberts A."/>
            <person name="Saif S."/>
            <person name="Shenoy N."/>
            <person name="Sisk P."/>
            <person name="Stolte C."/>
            <person name="Sykes S."/>
            <person name="Walk T."/>
            <person name="White J."/>
            <person name="Yandava C."/>
            <person name="Burger G."/>
            <person name="Gray M.W."/>
            <person name="Holland P.W.H."/>
            <person name="King N."/>
            <person name="Lang F.B.F."/>
            <person name="Roger A.J."/>
            <person name="Ruiz-Trillo I."/>
            <person name="Lander E."/>
            <person name="Nusbaum C."/>
        </authorList>
    </citation>
    <scope>NUCLEOTIDE SEQUENCE [LARGE SCALE GENOMIC DNA]</scope>
    <source>
        <strain evidence="11">ATCC 38327</strain>
    </source>
</reference>
<keyword evidence="11" id="KW-1185">Reference proteome</keyword>
<sequence>MGKPKSGRSRSSSPAKPAATAAAKAMDVLAYFEQTLASSPDMTPPIAAIKTLVELVRQSSATTLSELLSALSAAIERLNTGHKHSIPASAGCTLFNRFAMKSFAKDQNFERTKLTLVARGNDFVDSVDSFREKIATVGNQFIQDDAVILIHSYSRVVMRLLQRAAAENKRFTVYVTESRPTDSGARAVESLRKRGIPAHLILDSAVGYVMDKVDLVLVGAEGVVETGGILNQIGTYQMAMVAREKKTPFYAVTESYKFVRMFPLDQYDLGIDVPILADPAMPDWDAAAAAAAACAPSVPHSPTEAAHRVSDMSVAARHAIVEEMARTNPALDYTPPQYITLLITEKGVLTPSAVSDELIKVFL</sequence>
<dbReference type="GO" id="GO:0005829">
    <property type="term" value="C:cytosol"/>
    <property type="evidence" value="ECO:0007669"/>
    <property type="project" value="UniProtKB-SubCell"/>
</dbReference>
<dbReference type="Gene3D" id="3.40.50.10470">
    <property type="entry name" value="Translation initiation factor eif-2b, domain 2"/>
    <property type="match status" value="1"/>
</dbReference>
<evidence type="ECO:0000313" key="11">
    <source>
        <dbReference type="Proteomes" id="UP000054350"/>
    </source>
</evidence>
<proteinExistence type="inferred from homology"/>
<dbReference type="GO" id="GO:0005851">
    <property type="term" value="C:eukaryotic translation initiation factor 2B complex"/>
    <property type="evidence" value="ECO:0007669"/>
    <property type="project" value="TreeGrafter"/>
</dbReference>
<dbReference type="OrthoDB" id="10249309at2759"/>
<dbReference type="STRING" id="578462.A0A0L0S622"/>